<dbReference type="HAMAP" id="MF_01385">
    <property type="entry name" value="UreF"/>
    <property type="match status" value="1"/>
</dbReference>
<accession>A0A0L6W0N8</accession>
<evidence type="ECO:0000313" key="5">
    <source>
        <dbReference type="Proteomes" id="UP000037175"/>
    </source>
</evidence>
<comment type="caution">
    <text evidence="4">The sequence shown here is derived from an EMBL/GenBank/DDBJ whole genome shotgun (WGS) entry which is preliminary data.</text>
</comment>
<evidence type="ECO:0000256" key="1">
    <source>
        <dbReference type="ARBA" id="ARBA00022988"/>
    </source>
</evidence>
<dbReference type="RefSeq" id="WP_013119503.1">
    <property type="nucleotide sequence ID" value="NZ_LGTE01000019.1"/>
</dbReference>
<dbReference type="GO" id="GO:0005737">
    <property type="term" value="C:cytoplasm"/>
    <property type="evidence" value="ECO:0007669"/>
    <property type="project" value="UniProtKB-SubCell"/>
</dbReference>
<gene>
    <name evidence="3" type="primary">ureF</name>
    <name evidence="4" type="ORF">Tfer_2432</name>
</gene>
<organism evidence="4 5">
    <name type="scientific">Thermincola ferriacetica</name>
    <dbReference type="NCBI Taxonomy" id="281456"/>
    <lineage>
        <taxon>Bacteria</taxon>
        <taxon>Bacillati</taxon>
        <taxon>Bacillota</taxon>
        <taxon>Clostridia</taxon>
        <taxon>Eubacteriales</taxon>
        <taxon>Thermincolaceae</taxon>
        <taxon>Thermincola</taxon>
    </lineage>
</organism>
<dbReference type="GO" id="GO:0016151">
    <property type="term" value="F:nickel cation binding"/>
    <property type="evidence" value="ECO:0007669"/>
    <property type="project" value="UniProtKB-UniRule"/>
</dbReference>
<keyword evidence="1 3" id="KW-0996">Nickel insertion</keyword>
<name>A0A0L6W0N8_9FIRM</name>
<dbReference type="PANTHER" id="PTHR33620:SF1">
    <property type="entry name" value="UREASE ACCESSORY PROTEIN F"/>
    <property type="match status" value="1"/>
</dbReference>
<dbReference type="Gene3D" id="1.10.4190.10">
    <property type="entry name" value="Urease accessory protein UreF"/>
    <property type="match status" value="1"/>
</dbReference>
<reference evidence="5" key="1">
    <citation type="submission" date="2015-07" db="EMBL/GenBank/DDBJ databases">
        <title>Complete Genome of Thermincola ferriacetica strain Z-0001T.</title>
        <authorList>
            <person name="Lusk B."/>
            <person name="Badalamenti J.P."/>
            <person name="Parameswaran P."/>
            <person name="Bond D.R."/>
            <person name="Torres C.I."/>
        </authorList>
    </citation>
    <scope>NUCLEOTIDE SEQUENCE [LARGE SCALE GENOMIC DNA]</scope>
    <source>
        <strain evidence="5">Z-0001</strain>
    </source>
</reference>
<dbReference type="PANTHER" id="PTHR33620">
    <property type="entry name" value="UREASE ACCESSORY PROTEIN F"/>
    <property type="match status" value="1"/>
</dbReference>
<evidence type="ECO:0000256" key="3">
    <source>
        <dbReference type="HAMAP-Rule" id="MF_01385"/>
    </source>
</evidence>
<comment type="function">
    <text evidence="3">Required for maturation of urease via the functional incorporation of the urease nickel metallocenter.</text>
</comment>
<evidence type="ECO:0000313" key="4">
    <source>
        <dbReference type="EMBL" id="KNZ68943.1"/>
    </source>
</evidence>
<protein>
    <recommendedName>
        <fullName evidence="3">Urease accessory protein UreF</fullName>
    </recommendedName>
</protein>
<dbReference type="InterPro" id="IPR038277">
    <property type="entry name" value="UreF_sf"/>
</dbReference>
<dbReference type="PIRSF" id="PIRSF009467">
    <property type="entry name" value="Ureas_acces_UreF"/>
    <property type="match status" value="1"/>
</dbReference>
<dbReference type="AlphaFoldDB" id="A0A0L6W0N8"/>
<keyword evidence="5" id="KW-1185">Reference proteome</keyword>
<dbReference type="PATRIC" id="fig|281456.6.peg.2579"/>
<sequence>MASGLNHLTITEQSLLSLLQISDSFFPTGAFSHSYGLETYVQEGQVASKETLARFLTAYLLESTATSDCLAMVLAYGYVENEEWEKVLKLDYLLSAQKLARESREASVKTGTRMLRAVMKLIEDSRLVRLSDLIDSGQAFGNHAVVYGIVAKVYGFGIKEAALAYVYAVTASMINNAVRLIPLGQNDGQWVLAQLQDLMAETAKKAMQFSLEDIGSSAPALEIRSMQHERLYSRLFMS</sequence>
<evidence type="ECO:0000256" key="2">
    <source>
        <dbReference type="ARBA" id="ARBA00023186"/>
    </source>
</evidence>
<proteinExistence type="inferred from homology"/>
<comment type="subcellular location">
    <subcellularLocation>
        <location evidence="3">Cytoplasm</location>
    </subcellularLocation>
</comment>
<dbReference type="Proteomes" id="UP000037175">
    <property type="component" value="Unassembled WGS sequence"/>
</dbReference>
<dbReference type="EMBL" id="LGTE01000019">
    <property type="protein sequence ID" value="KNZ68943.1"/>
    <property type="molecule type" value="Genomic_DNA"/>
</dbReference>
<dbReference type="Pfam" id="PF01730">
    <property type="entry name" value="UreF"/>
    <property type="match status" value="1"/>
</dbReference>
<dbReference type="InterPro" id="IPR002639">
    <property type="entry name" value="UreF"/>
</dbReference>
<keyword evidence="2 3" id="KW-0143">Chaperone</keyword>
<keyword evidence="3" id="KW-0963">Cytoplasm</keyword>
<comment type="similarity">
    <text evidence="3">Belongs to the UreF family.</text>
</comment>
<comment type="subunit">
    <text evidence="3">UreD, UreF and UreG form a complex that acts as a GTP-hydrolysis-dependent molecular chaperone, activating the urease apoprotein by helping to assemble the nickel containing metallocenter of UreC. The UreE protein probably delivers the nickel.</text>
</comment>